<keyword evidence="2" id="KW-1185">Reference proteome</keyword>
<protein>
    <submittedName>
        <fullName evidence="1">Glycerol-3-phosphate responsive antiterminator</fullName>
    </submittedName>
</protein>
<dbReference type="RefSeq" id="WP_147667740.1">
    <property type="nucleotide sequence ID" value="NZ_CP120678.1"/>
</dbReference>
<dbReference type="SUPFAM" id="SSF110391">
    <property type="entry name" value="GlpP-like"/>
    <property type="match status" value="1"/>
</dbReference>
<accession>A0A9Y2AKH8</accession>
<dbReference type="InterPro" id="IPR013785">
    <property type="entry name" value="Aldolase_TIM"/>
</dbReference>
<dbReference type="GO" id="GO:0006355">
    <property type="term" value="P:regulation of DNA-templated transcription"/>
    <property type="evidence" value="ECO:0007669"/>
    <property type="project" value="InterPro"/>
</dbReference>
<evidence type="ECO:0000313" key="2">
    <source>
        <dbReference type="Proteomes" id="UP001243623"/>
    </source>
</evidence>
<proteinExistence type="predicted"/>
<dbReference type="Proteomes" id="UP001243623">
    <property type="component" value="Chromosome"/>
</dbReference>
<gene>
    <name evidence="1" type="ORF">P3F81_03720</name>
</gene>
<dbReference type="Pfam" id="PF04309">
    <property type="entry name" value="G3P_antiterm"/>
    <property type="match status" value="1"/>
</dbReference>
<sequence>MEQKNICDKLFSEGAIVPAVRTVDDFKFALNIKSSSIILLFGDIIILPSIIQEAKKHNKRILVHLDLLGGIGKDRSGIRYLARIGVTGAITTKPQLVKFAREEGMIVIQRLFVMDSEALKSGINLLRNCRPDAVEILPASVPKSIIEELVKETNLPILAGGLMHTMEDIELAIQNGVHAVSTSKRELWK</sequence>
<reference evidence="1" key="1">
    <citation type="submission" date="2023-03" db="EMBL/GenBank/DDBJ databases">
        <title>Selenobaculum gbiensis gen. nov. sp. nov., a new bacterium isolated from the gut microbiota of IBD patient.</title>
        <authorList>
            <person name="Yeo S."/>
            <person name="Park H."/>
            <person name="Huh C.S."/>
        </authorList>
    </citation>
    <scope>NUCLEOTIDE SEQUENCE</scope>
    <source>
        <strain evidence="1">ICN-92133</strain>
    </source>
</reference>
<dbReference type="PANTHER" id="PTHR35787">
    <property type="entry name" value="GLYCEROL UPTAKE OPERON ANTITERMINATOR REGULATORY PROTEIN"/>
    <property type="match status" value="1"/>
</dbReference>
<dbReference type="PIRSF" id="PIRSF016897">
    <property type="entry name" value="GlpP"/>
    <property type="match status" value="1"/>
</dbReference>
<dbReference type="KEGG" id="sgbi:P3F81_03720"/>
<dbReference type="InterPro" id="IPR006699">
    <property type="entry name" value="GlpP"/>
</dbReference>
<dbReference type="PANTHER" id="PTHR35787:SF1">
    <property type="entry name" value="GLYCEROL UPTAKE OPERON ANTITERMINATOR REGULATORY PROTEIN"/>
    <property type="match status" value="1"/>
</dbReference>
<organism evidence="1 2">
    <name type="scientific">Selenobaculum gibii</name>
    <dbReference type="NCBI Taxonomy" id="3054208"/>
    <lineage>
        <taxon>Bacteria</taxon>
        <taxon>Bacillati</taxon>
        <taxon>Bacillota</taxon>
        <taxon>Negativicutes</taxon>
        <taxon>Selenomonadales</taxon>
        <taxon>Selenomonadaceae</taxon>
        <taxon>Selenobaculum</taxon>
    </lineage>
</organism>
<dbReference type="Gene3D" id="3.20.20.70">
    <property type="entry name" value="Aldolase class I"/>
    <property type="match status" value="1"/>
</dbReference>
<dbReference type="EMBL" id="CP120678">
    <property type="protein sequence ID" value="WIW71428.1"/>
    <property type="molecule type" value="Genomic_DNA"/>
</dbReference>
<dbReference type="GO" id="GO:0006071">
    <property type="term" value="P:glycerol metabolic process"/>
    <property type="evidence" value="ECO:0007669"/>
    <property type="project" value="InterPro"/>
</dbReference>
<evidence type="ECO:0000313" key="1">
    <source>
        <dbReference type="EMBL" id="WIW71428.1"/>
    </source>
</evidence>
<dbReference type="AlphaFoldDB" id="A0A9Y2AKH8"/>
<name>A0A9Y2AKH8_9FIRM</name>